<reference evidence="3" key="1">
    <citation type="submission" date="2023-04" db="EMBL/GenBank/DDBJ databases">
        <title>Chromosome-level genome of Chaenocephalus aceratus.</title>
        <authorList>
            <person name="Park H."/>
        </authorList>
    </citation>
    <scope>NUCLEOTIDE SEQUENCE</scope>
    <source>
        <strain evidence="3">DE</strain>
        <tissue evidence="3">Muscle</tissue>
    </source>
</reference>
<feature type="region of interest" description="Disordered" evidence="1">
    <location>
        <begin position="140"/>
        <end position="167"/>
    </location>
</feature>
<feature type="compositionally biased region" description="Low complexity" evidence="1">
    <location>
        <begin position="250"/>
        <end position="264"/>
    </location>
</feature>
<evidence type="ECO:0000256" key="1">
    <source>
        <dbReference type="SAM" id="MobiDB-lite"/>
    </source>
</evidence>
<keyword evidence="4" id="KW-1185">Reference proteome</keyword>
<feature type="compositionally biased region" description="Basic and acidic residues" evidence="1">
    <location>
        <begin position="140"/>
        <end position="151"/>
    </location>
</feature>
<organism evidence="3 4">
    <name type="scientific">Dissostichus eleginoides</name>
    <name type="common">Patagonian toothfish</name>
    <name type="synonym">Dissostichus amissus</name>
    <dbReference type="NCBI Taxonomy" id="100907"/>
    <lineage>
        <taxon>Eukaryota</taxon>
        <taxon>Metazoa</taxon>
        <taxon>Chordata</taxon>
        <taxon>Craniata</taxon>
        <taxon>Vertebrata</taxon>
        <taxon>Euteleostomi</taxon>
        <taxon>Actinopterygii</taxon>
        <taxon>Neopterygii</taxon>
        <taxon>Teleostei</taxon>
        <taxon>Neoteleostei</taxon>
        <taxon>Acanthomorphata</taxon>
        <taxon>Eupercaria</taxon>
        <taxon>Perciformes</taxon>
        <taxon>Notothenioidei</taxon>
        <taxon>Nototheniidae</taxon>
        <taxon>Dissostichus</taxon>
    </lineage>
</organism>
<evidence type="ECO:0000313" key="3">
    <source>
        <dbReference type="EMBL" id="KAK1880027.1"/>
    </source>
</evidence>
<protein>
    <submittedName>
        <fullName evidence="3">Protein insensitive</fullName>
    </submittedName>
</protein>
<evidence type="ECO:0000313" key="4">
    <source>
        <dbReference type="Proteomes" id="UP001228049"/>
    </source>
</evidence>
<feature type="compositionally biased region" description="Polar residues" evidence="1">
    <location>
        <begin position="155"/>
        <end position="167"/>
    </location>
</feature>
<dbReference type="Proteomes" id="UP001228049">
    <property type="component" value="Unassembled WGS sequence"/>
</dbReference>
<name>A0AAD9EWH7_DISEL</name>
<evidence type="ECO:0000259" key="2">
    <source>
        <dbReference type="PROSITE" id="PS51457"/>
    </source>
</evidence>
<feature type="region of interest" description="Disordered" evidence="1">
    <location>
        <begin position="250"/>
        <end position="275"/>
    </location>
</feature>
<gene>
    <name evidence="3" type="ORF">KUDE01_025556</name>
</gene>
<dbReference type="SMART" id="SM01025">
    <property type="entry name" value="BEN"/>
    <property type="match status" value="1"/>
</dbReference>
<comment type="caution">
    <text evidence="3">The sequence shown here is derived from an EMBL/GenBank/DDBJ whole genome shotgun (WGS) entry which is preliminary data.</text>
</comment>
<dbReference type="Gene3D" id="1.10.10.2590">
    <property type="entry name" value="BEN domain"/>
    <property type="match status" value="1"/>
</dbReference>
<feature type="domain" description="BEN" evidence="2">
    <location>
        <begin position="281"/>
        <end position="370"/>
    </location>
</feature>
<dbReference type="PROSITE" id="PS51457">
    <property type="entry name" value="BEN"/>
    <property type="match status" value="1"/>
</dbReference>
<dbReference type="EMBL" id="JASDAP010000025">
    <property type="protein sequence ID" value="KAK1880027.1"/>
    <property type="molecule type" value="Genomic_DNA"/>
</dbReference>
<dbReference type="GO" id="GO:0003677">
    <property type="term" value="F:DNA binding"/>
    <property type="evidence" value="ECO:0007669"/>
    <property type="project" value="InterPro"/>
</dbReference>
<dbReference type="InterPro" id="IPR018379">
    <property type="entry name" value="BEN_domain"/>
</dbReference>
<dbReference type="AlphaFoldDB" id="A0AAD9EWH7"/>
<sequence>MSLLDLPRFGLFYFPDGSVRAENTSIIKDVNRAAKVTVTCREDLDLEQGWIKVIWPAKRRPQKESKPVAAKLLFVGEVYQEVVQKRDAFIRGEDIFSVAESQKRGSRRKTWTVKKVKEAVQKTNQGKAMVTAMGEQLKRSLQAERTSKPSEEVTSESPQHSSDSDVTSIDLFEPIKKQPSIRKWSQNNIFVTSEEEEDEEEDTGILPQKEPACQQHPQKVWVELDQDTLEALKEMPRLVATMKAALDKISGSSSSGSCSSSGDSQQTGRNTGSNDLMFLGNSSVQVSTRLFQRLGNRRMSLFTQELATLIFGNETLAKSTLTGKGKSAETLDPEKVNAIIDTVRGKYPGTEVSTIRALLRRKCNNESYKTNIPPK</sequence>
<dbReference type="Pfam" id="PF10523">
    <property type="entry name" value="BEN"/>
    <property type="match status" value="1"/>
</dbReference>
<proteinExistence type="predicted"/>
<feature type="compositionally biased region" description="Polar residues" evidence="1">
    <location>
        <begin position="265"/>
        <end position="275"/>
    </location>
</feature>
<accession>A0AAD9EWH7</accession>